<proteinExistence type="predicted"/>
<feature type="signal peptide" evidence="1">
    <location>
        <begin position="1"/>
        <end position="16"/>
    </location>
</feature>
<comment type="caution">
    <text evidence="2">The sequence shown here is derived from an EMBL/GenBank/DDBJ whole genome shotgun (WGS) entry which is preliminary data.</text>
</comment>
<evidence type="ECO:0008006" key="4">
    <source>
        <dbReference type="Google" id="ProtNLM"/>
    </source>
</evidence>
<evidence type="ECO:0000313" key="3">
    <source>
        <dbReference type="Proteomes" id="UP001627154"/>
    </source>
</evidence>
<evidence type="ECO:0000313" key="2">
    <source>
        <dbReference type="EMBL" id="KAL3397229.1"/>
    </source>
</evidence>
<accession>A0ABD2WX86</accession>
<reference evidence="2 3" key="1">
    <citation type="journal article" date="2024" name="bioRxiv">
        <title>A reference genome for Trichogramma kaykai: A tiny desert-dwelling parasitoid wasp with competing sex-ratio distorters.</title>
        <authorList>
            <person name="Culotta J."/>
            <person name="Lindsey A.R."/>
        </authorList>
    </citation>
    <scope>NUCLEOTIDE SEQUENCE [LARGE SCALE GENOMIC DNA]</scope>
    <source>
        <strain evidence="2 3">KSX58</strain>
    </source>
</reference>
<gene>
    <name evidence="2" type="ORF">TKK_009245</name>
</gene>
<dbReference type="Proteomes" id="UP001627154">
    <property type="component" value="Unassembled WGS sequence"/>
</dbReference>
<keyword evidence="1" id="KW-0732">Signal</keyword>
<feature type="chain" id="PRO_5044880252" description="Secreted protein" evidence="1">
    <location>
        <begin position="17"/>
        <end position="161"/>
    </location>
</feature>
<evidence type="ECO:0000256" key="1">
    <source>
        <dbReference type="SAM" id="SignalP"/>
    </source>
</evidence>
<protein>
    <recommendedName>
        <fullName evidence="4">Secreted protein</fullName>
    </recommendedName>
</protein>
<keyword evidence="3" id="KW-1185">Reference proteome</keyword>
<name>A0ABD2WX86_9HYME</name>
<dbReference type="EMBL" id="JBJJXI010000067">
    <property type="protein sequence ID" value="KAL3397229.1"/>
    <property type="molecule type" value="Genomic_DNA"/>
</dbReference>
<organism evidence="2 3">
    <name type="scientific">Trichogramma kaykai</name>
    <dbReference type="NCBI Taxonomy" id="54128"/>
    <lineage>
        <taxon>Eukaryota</taxon>
        <taxon>Metazoa</taxon>
        <taxon>Ecdysozoa</taxon>
        <taxon>Arthropoda</taxon>
        <taxon>Hexapoda</taxon>
        <taxon>Insecta</taxon>
        <taxon>Pterygota</taxon>
        <taxon>Neoptera</taxon>
        <taxon>Endopterygota</taxon>
        <taxon>Hymenoptera</taxon>
        <taxon>Apocrita</taxon>
        <taxon>Proctotrupomorpha</taxon>
        <taxon>Chalcidoidea</taxon>
        <taxon>Trichogrammatidae</taxon>
        <taxon>Trichogramma</taxon>
    </lineage>
</organism>
<sequence>MFRFFFLLPCVKYLCACVVALTHTHTHTHTHNSAENPIGMRIGGAARARQRECRGGGAQRDAWRRNALVHIIYARDINRAIPRQQQQHFVEFLCESFNLTHYCPGRVFQEVRYICMRNVTRERSSRCRGCKVIRGENKTIFLQFFFHLLQVVHPIYTSNGG</sequence>
<dbReference type="AlphaFoldDB" id="A0ABD2WX86"/>